<evidence type="ECO:0000256" key="2">
    <source>
        <dbReference type="SAM" id="Phobius"/>
    </source>
</evidence>
<reference evidence="3" key="1">
    <citation type="submission" date="2020-11" db="EMBL/GenBank/DDBJ databases">
        <title>Isolation and identification of active actinomycetes.</title>
        <authorList>
            <person name="Sun X."/>
        </authorList>
    </citation>
    <scope>NUCLEOTIDE SEQUENCE</scope>
    <source>
        <strain evidence="3">NEAU-A11</strain>
    </source>
</reference>
<evidence type="ECO:0000256" key="1">
    <source>
        <dbReference type="SAM" id="MobiDB-lite"/>
    </source>
</evidence>
<dbReference type="SUPFAM" id="SSF55961">
    <property type="entry name" value="Bet v1-like"/>
    <property type="match status" value="1"/>
</dbReference>
<dbReference type="Proteomes" id="UP000598146">
    <property type="component" value="Unassembled WGS sequence"/>
</dbReference>
<comment type="caution">
    <text evidence="3">The sequence shown here is derived from an EMBL/GenBank/DDBJ whole genome shotgun (WGS) entry which is preliminary data.</text>
</comment>
<dbReference type="PANTHER" id="PTHR38588:SF1">
    <property type="entry name" value="BLL0334 PROTEIN"/>
    <property type="match status" value="1"/>
</dbReference>
<dbReference type="EMBL" id="JADQTO010000006">
    <property type="protein sequence ID" value="MBG0562675.1"/>
    <property type="molecule type" value="Genomic_DNA"/>
</dbReference>
<keyword evidence="2" id="KW-0472">Membrane</keyword>
<sequence length="335" mass="32952">MKITNEFTVHTSIDRAWQVLTDLEGIAPCMPGAQLTGVEGEVYRGKVKVKVGPVISDFTGTARFTSKDDAAYRAVIDAKGRDARSAGNASALVTAALTAEGPDSTKVSVDTDLKISGKLAQFGSGMIKEVSAKLLAQFVSNLEAKLAADETATSGSAAPASGSSPASSSSSSVGDGAGAAAEGAVSAAAVDTAPDTSVALGAVSPGVPDGGTSGSEPVAPDPSAGTVEPAAGRLENAEGTPDPIAPLNVPPANLIEAAESPAAAAARTSADSPAAATDVAASSGAAPVERKIESAEPEPLDLLGIAGKSIYKRAIPVVVGAAVAAAVIIWAVTRP</sequence>
<dbReference type="PANTHER" id="PTHR38588">
    <property type="entry name" value="BLL0334 PROTEIN"/>
    <property type="match status" value="1"/>
</dbReference>
<feature type="transmembrane region" description="Helical" evidence="2">
    <location>
        <begin position="314"/>
        <end position="333"/>
    </location>
</feature>
<evidence type="ECO:0000313" key="3">
    <source>
        <dbReference type="EMBL" id="MBG0562675.1"/>
    </source>
</evidence>
<gene>
    <name evidence="3" type="ORF">I4J89_14555</name>
</gene>
<dbReference type="AlphaFoldDB" id="A0A931CD29"/>
<dbReference type="RefSeq" id="WP_196414480.1">
    <property type="nucleotide sequence ID" value="NZ_JADQTO010000006.1"/>
</dbReference>
<keyword evidence="2" id="KW-1133">Transmembrane helix</keyword>
<accession>A0A931CD29</accession>
<organism evidence="3 4">
    <name type="scientific">Actinoplanes aureus</name>
    <dbReference type="NCBI Taxonomy" id="2792083"/>
    <lineage>
        <taxon>Bacteria</taxon>
        <taxon>Bacillati</taxon>
        <taxon>Actinomycetota</taxon>
        <taxon>Actinomycetes</taxon>
        <taxon>Micromonosporales</taxon>
        <taxon>Micromonosporaceae</taxon>
        <taxon>Actinoplanes</taxon>
    </lineage>
</organism>
<proteinExistence type="predicted"/>
<dbReference type="InterPro" id="IPR010419">
    <property type="entry name" value="CO_DH_gsu"/>
</dbReference>
<evidence type="ECO:0000313" key="4">
    <source>
        <dbReference type="Proteomes" id="UP000598146"/>
    </source>
</evidence>
<feature type="region of interest" description="Disordered" evidence="1">
    <location>
        <begin position="154"/>
        <end position="178"/>
    </location>
</feature>
<protein>
    <submittedName>
        <fullName evidence="3">SRPBCC family protein</fullName>
    </submittedName>
</protein>
<dbReference type="InterPro" id="IPR023393">
    <property type="entry name" value="START-like_dom_sf"/>
</dbReference>
<keyword evidence="2" id="KW-0812">Transmembrane</keyword>
<dbReference type="CDD" id="cd07823">
    <property type="entry name" value="SRPBCC_5"/>
    <property type="match status" value="1"/>
</dbReference>
<keyword evidence="4" id="KW-1185">Reference proteome</keyword>
<dbReference type="Gene3D" id="3.30.530.20">
    <property type="match status" value="1"/>
</dbReference>
<name>A0A931CD29_9ACTN</name>
<feature type="region of interest" description="Disordered" evidence="1">
    <location>
        <begin position="264"/>
        <end position="292"/>
    </location>
</feature>
<feature type="compositionally biased region" description="Low complexity" evidence="1">
    <location>
        <begin position="264"/>
        <end position="286"/>
    </location>
</feature>
<feature type="region of interest" description="Disordered" evidence="1">
    <location>
        <begin position="200"/>
        <end position="229"/>
    </location>
</feature>
<dbReference type="Pfam" id="PF06240">
    <property type="entry name" value="COXG"/>
    <property type="match status" value="1"/>
</dbReference>